<dbReference type="Proteomes" id="UP001652661">
    <property type="component" value="Chromosome X"/>
</dbReference>
<sequence>MIPEANIELLEADLVPPFMEENGFIVPVEESNLMGPMTLAQVYEYLDNATNDDLEEYFSMEELVTDEDTQDEYDYIEELDTDEEDPLEDEFHFSFIDWLLMLYNAIFQ</sequence>
<reference evidence="2" key="1">
    <citation type="submission" date="2025-08" db="UniProtKB">
        <authorList>
            <consortium name="RefSeq"/>
        </authorList>
    </citation>
    <scope>IDENTIFICATION</scope>
    <source>
        <strain evidence="2">14028-0561.14</strain>
        <tissue evidence="2">Whole fly</tissue>
    </source>
</reference>
<dbReference type="AlphaFoldDB" id="A0A6P4IN86"/>
<proteinExistence type="predicted"/>
<protein>
    <submittedName>
        <fullName evidence="2">Uncharacterized protein</fullName>
    </submittedName>
</protein>
<name>A0A6P4IN86_DROKI</name>
<evidence type="ECO:0000313" key="1">
    <source>
        <dbReference type="Proteomes" id="UP001652661"/>
    </source>
</evidence>
<dbReference type="GeneID" id="108080284"/>
<evidence type="ECO:0000313" key="2">
    <source>
        <dbReference type="RefSeq" id="XP_017030437.1"/>
    </source>
</evidence>
<accession>A0A6P4IN86</accession>
<dbReference type="RefSeq" id="XP_017030437.1">
    <property type="nucleotide sequence ID" value="XM_017174948.3"/>
</dbReference>
<keyword evidence="1" id="KW-1185">Reference proteome</keyword>
<organism evidence="1 2">
    <name type="scientific">Drosophila kikkawai</name>
    <name type="common">Fruit fly</name>
    <dbReference type="NCBI Taxonomy" id="30033"/>
    <lineage>
        <taxon>Eukaryota</taxon>
        <taxon>Metazoa</taxon>
        <taxon>Ecdysozoa</taxon>
        <taxon>Arthropoda</taxon>
        <taxon>Hexapoda</taxon>
        <taxon>Insecta</taxon>
        <taxon>Pterygota</taxon>
        <taxon>Neoptera</taxon>
        <taxon>Endopterygota</taxon>
        <taxon>Diptera</taxon>
        <taxon>Brachycera</taxon>
        <taxon>Muscomorpha</taxon>
        <taxon>Ephydroidea</taxon>
        <taxon>Drosophilidae</taxon>
        <taxon>Drosophila</taxon>
        <taxon>Sophophora</taxon>
    </lineage>
</organism>
<gene>
    <name evidence="2" type="primary">LOC108080284</name>
</gene>